<name>A0A2V3DM46_9MICC</name>
<keyword evidence="3" id="KW-1185">Reference proteome</keyword>
<dbReference type="AlphaFoldDB" id="A0A2V3DM46"/>
<reference evidence="2 3" key="1">
    <citation type="submission" date="2018-05" db="EMBL/GenBank/DDBJ databases">
        <title>Genetic diversity of glacier-inhabiting Cryobacterium bacteria in China and description of Cryobacterium mengkeensis sp. nov. and Arthrobacter glacialis sp. nov.</title>
        <authorList>
            <person name="Liu Q."/>
            <person name="Xin Y.-H."/>
        </authorList>
    </citation>
    <scope>NUCLEOTIDE SEQUENCE [LARGE SCALE GENOMIC DNA]</scope>
    <source>
        <strain evidence="2 3">GP3</strain>
    </source>
</reference>
<gene>
    <name evidence="2" type="ORF">CVS29_17545</name>
</gene>
<evidence type="ECO:0000313" key="2">
    <source>
        <dbReference type="EMBL" id="PXA63980.1"/>
    </source>
</evidence>
<evidence type="ECO:0000256" key="1">
    <source>
        <dbReference type="SAM" id="Phobius"/>
    </source>
</evidence>
<dbReference type="EMBL" id="QHLZ01000018">
    <property type="protein sequence ID" value="PXA63980.1"/>
    <property type="molecule type" value="Genomic_DNA"/>
</dbReference>
<feature type="transmembrane region" description="Helical" evidence="1">
    <location>
        <begin position="45"/>
        <end position="70"/>
    </location>
</feature>
<evidence type="ECO:0000313" key="3">
    <source>
        <dbReference type="Proteomes" id="UP000246303"/>
    </source>
</evidence>
<keyword evidence="1" id="KW-0812">Transmembrane</keyword>
<keyword evidence="1" id="KW-1133">Transmembrane helix</keyword>
<dbReference type="Proteomes" id="UP000246303">
    <property type="component" value="Unassembled WGS sequence"/>
</dbReference>
<organism evidence="2 3">
    <name type="scientific">Arthrobacter psychrochitiniphilus</name>
    <dbReference type="NCBI Taxonomy" id="291045"/>
    <lineage>
        <taxon>Bacteria</taxon>
        <taxon>Bacillati</taxon>
        <taxon>Actinomycetota</taxon>
        <taxon>Actinomycetes</taxon>
        <taxon>Micrococcales</taxon>
        <taxon>Micrococcaceae</taxon>
        <taxon>Arthrobacter</taxon>
    </lineage>
</organism>
<sequence length="115" mass="12020">MKQVNKTSTHVGNQRLEFTMLYLAAVDPGITPNTNFPFLESLKEIGGGILVGAFIVIAIVAIIGAAMLLAGKLSQSSRLASGGGMILLWTGPVAAILGGINGYILWSQNAFNLGF</sequence>
<protein>
    <submittedName>
        <fullName evidence="2">Uncharacterized protein</fullName>
    </submittedName>
</protein>
<keyword evidence="1" id="KW-0472">Membrane</keyword>
<feature type="transmembrane region" description="Helical" evidence="1">
    <location>
        <begin position="82"/>
        <end position="106"/>
    </location>
</feature>
<proteinExistence type="predicted"/>
<comment type="caution">
    <text evidence="2">The sequence shown here is derived from an EMBL/GenBank/DDBJ whole genome shotgun (WGS) entry which is preliminary data.</text>
</comment>
<accession>A0A2V3DM46</accession>